<evidence type="ECO:0000256" key="1">
    <source>
        <dbReference type="ARBA" id="ARBA00005495"/>
    </source>
</evidence>
<dbReference type="Pfam" id="PF04828">
    <property type="entry name" value="GFA"/>
    <property type="match status" value="1"/>
</dbReference>
<dbReference type="OrthoDB" id="2212170at2759"/>
<evidence type="ECO:0000313" key="7">
    <source>
        <dbReference type="Proteomes" id="UP000698800"/>
    </source>
</evidence>
<keyword evidence="3" id="KW-0862">Zinc</keyword>
<comment type="caution">
    <text evidence="6">The sequence shown here is derived from an EMBL/GenBank/DDBJ whole genome shotgun (WGS) entry which is preliminary data.</text>
</comment>
<keyword evidence="4" id="KW-0456">Lyase</keyword>
<accession>A0A9P8I900</accession>
<dbReference type="EMBL" id="JAGHQL010000140">
    <property type="protein sequence ID" value="KAH0537564.1"/>
    <property type="molecule type" value="Genomic_DNA"/>
</dbReference>
<reference evidence="6" key="1">
    <citation type="submission" date="2021-03" db="EMBL/GenBank/DDBJ databases">
        <title>Comparative genomics and phylogenomic investigation of the class Geoglossomycetes provide insights into ecological specialization and systematics.</title>
        <authorList>
            <person name="Melie T."/>
            <person name="Pirro S."/>
            <person name="Miller A.N."/>
            <person name="Quandt A."/>
        </authorList>
    </citation>
    <scope>NUCLEOTIDE SEQUENCE</scope>
    <source>
        <strain evidence="6">GBOQ0MN5Z8</strain>
    </source>
</reference>
<dbReference type="AlphaFoldDB" id="A0A9P8I900"/>
<dbReference type="GO" id="GO:0016846">
    <property type="term" value="F:carbon-sulfur lyase activity"/>
    <property type="evidence" value="ECO:0007669"/>
    <property type="project" value="InterPro"/>
</dbReference>
<dbReference type="PANTHER" id="PTHR33337">
    <property type="entry name" value="GFA DOMAIN-CONTAINING PROTEIN"/>
    <property type="match status" value="1"/>
</dbReference>
<evidence type="ECO:0000259" key="5">
    <source>
        <dbReference type="PROSITE" id="PS51891"/>
    </source>
</evidence>
<name>A0A9P8I900_9PEZI</name>
<keyword evidence="2" id="KW-0479">Metal-binding</keyword>
<comment type="similarity">
    <text evidence="1">Belongs to the Gfa family.</text>
</comment>
<evidence type="ECO:0000313" key="6">
    <source>
        <dbReference type="EMBL" id="KAH0537564.1"/>
    </source>
</evidence>
<dbReference type="PROSITE" id="PS51891">
    <property type="entry name" value="CENP_V_GFA"/>
    <property type="match status" value="1"/>
</dbReference>
<dbReference type="Proteomes" id="UP000698800">
    <property type="component" value="Unassembled WGS sequence"/>
</dbReference>
<dbReference type="InterPro" id="IPR011057">
    <property type="entry name" value="Mss4-like_sf"/>
</dbReference>
<dbReference type="GO" id="GO:0046872">
    <property type="term" value="F:metal ion binding"/>
    <property type="evidence" value="ECO:0007669"/>
    <property type="project" value="UniProtKB-KW"/>
</dbReference>
<dbReference type="SUPFAM" id="SSF51316">
    <property type="entry name" value="Mss4-like"/>
    <property type="match status" value="1"/>
</dbReference>
<evidence type="ECO:0000256" key="2">
    <source>
        <dbReference type="ARBA" id="ARBA00022723"/>
    </source>
</evidence>
<dbReference type="InterPro" id="IPR006913">
    <property type="entry name" value="CENP-V/GFA"/>
</dbReference>
<sequence>MAEALCHCPECQKMTSSAFSTNIVVPSSAFTLLQGTPKTYTFVRGAEKHTTSFCGDCGTTISKVVEGFEKFKDVVIVEAGTLDEGQGFENFKIDAELYAKNRADWVKEIAGARQVETI</sequence>
<keyword evidence="7" id="KW-1185">Reference proteome</keyword>
<dbReference type="PANTHER" id="PTHR33337:SF30">
    <property type="entry name" value="DUF636 DOMAIN PROTEIN (AFU_ORTHOLOGUE AFUA_1G03180)"/>
    <property type="match status" value="1"/>
</dbReference>
<evidence type="ECO:0000256" key="4">
    <source>
        <dbReference type="ARBA" id="ARBA00023239"/>
    </source>
</evidence>
<dbReference type="Gene3D" id="3.90.1590.10">
    <property type="entry name" value="glutathione-dependent formaldehyde- activating enzyme (gfa)"/>
    <property type="match status" value="1"/>
</dbReference>
<proteinExistence type="inferred from homology"/>
<organism evidence="6 7">
    <name type="scientific">Glutinoglossum americanum</name>
    <dbReference type="NCBI Taxonomy" id="1670608"/>
    <lineage>
        <taxon>Eukaryota</taxon>
        <taxon>Fungi</taxon>
        <taxon>Dikarya</taxon>
        <taxon>Ascomycota</taxon>
        <taxon>Pezizomycotina</taxon>
        <taxon>Geoglossomycetes</taxon>
        <taxon>Geoglossales</taxon>
        <taxon>Geoglossaceae</taxon>
        <taxon>Glutinoglossum</taxon>
    </lineage>
</organism>
<feature type="domain" description="CENP-V/GFA" evidence="5">
    <location>
        <begin position="1"/>
        <end position="92"/>
    </location>
</feature>
<evidence type="ECO:0000256" key="3">
    <source>
        <dbReference type="ARBA" id="ARBA00022833"/>
    </source>
</evidence>
<gene>
    <name evidence="6" type="ORF">FGG08_005663</name>
</gene>
<protein>
    <recommendedName>
        <fullName evidence="5">CENP-V/GFA domain-containing protein</fullName>
    </recommendedName>
</protein>